<feature type="region of interest" description="Disordered" evidence="1">
    <location>
        <begin position="64"/>
        <end position="84"/>
    </location>
</feature>
<evidence type="ECO:0000313" key="3">
    <source>
        <dbReference type="Proteomes" id="UP000054565"/>
    </source>
</evidence>
<evidence type="ECO:0000313" key="2">
    <source>
        <dbReference type="EMBL" id="KMP03897.1"/>
    </source>
</evidence>
<proteinExistence type="predicted"/>
<feature type="region of interest" description="Disordered" evidence="1">
    <location>
        <begin position="278"/>
        <end position="297"/>
    </location>
</feature>
<name>A0A0J7B253_COCIT</name>
<reference evidence="3" key="1">
    <citation type="journal article" date="2010" name="Genome Res.">
        <title>Population genomic sequencing of Coccidioides fungi reveals recent hybridization and transposon control.</title>
        <authorList>
            <person name="Neafsey D.E."/>
            <person name="Barker B.M."/>
            <person name="Sharpton T.J."/>
            <person name="Stajich J.E."/>
            <person name="Park D.J."/>
            <person name="Whiston E."/>
            <person name="Hung C.-Y."/>
            <person name="McMahan C."/>
            <person name="White J."/>
            <person name="Sykes S."/>
            <person name="Heiman D."/>
            <person name="Young S."/>
            <person name="Zeng Q."/>
            <person name="Abouelleil A."/>
            <person name="Aftuck L."/>
            <person name="Bessette D."/>
            <person name="Brown A."/>
            <person name="FitzGerald M."/>
            <person name="Lui A."/>
            <person name="Macdonald J.P."/>
            <person name="Priest M."/>
            <person name="Orbach M.J."/>
            <person name="Galgiani J.N."/>
            <person name="Kirkland T.N."/>
            <person name="Cole G.T."/>
            <person name="Birren B.W."/>
            <person name="Henn M.R."/>
            <person name="Taylor J.W."/>
            <person name="Rounsley S.D."/>
        </authorList>
    </citation>
    <scope>NUCLEOTIDE SEQUENCE [LARGE SCALE GENOMIC DNA]</scope>
    <source>
        <strain evidence="3">RMSCC 2394</strain>
    </source>
</reference>
<dbReference type="Proteomes" id="UP000054565">
    <property type="component" value="Unassembled WGS sequence"/>
</dbReference>
<gene>
    <name evidence="2" type="ORF">CIRG_03589</name>
</gene>
<dbReference type="EMBL" id="DS028094">
    <property type="protein sequence ID" value="KMP03897.1"/>
    <property type="molecule type" value="Genomic_DNA"/>
</dbReference>
<evidence type="ECO:0000256" key="1">
    <source>
        <dbReference type="SAM" id="MobiDB-lite"/>
    </source>
</evidence>
<protein>
    <submittedName>
        <fullName evidence="2">Uncharacterized protein</fullName>
    </submittedName>
</protein>
<sequence length="310" mass="33481">MRNVIIPTSGTGSAVFDTDVAFVDKKTTFSFSPPDIALRPARSSAPGNLGKLWDRLILKPSADHAPGGCGRGVGGRVKSSSPKVTKHLTCGPFINNERSDTSHSGRPLQRAGKVLTIDSMMISDTPPEPSAVDVQGCQVDDSQISEGHPRSSEDFTTRNTEHLAELALPFVTLHIRACVNVALGRLCQGRPVPSFSNGLHEPAPKLPLRHAMAFGLADHRTGGGRGLTGIWVIVLDWVHPQNPTLPADSLPRTFLLPSSVQEESRGNWLMLRLADQPVPPNQLTSKPPRPSPRFDTNLTLNKLIPSQHIP</sequence>
<dbReference type="AlphaFoldDB" id="A0A0J7B253"/>
<accession>A0A0J7B253</accession>
<organism evidence="2 3">
    <name type="scientific">Coccidioides immitis RMSCC 2394</name>
    <dbReference type="NCBI Taxonomy" id="404692"/>
    <lineage>
        <taxon>Eukaryota</taxon>
        <taxon>Fungi</taxon>
        <taxon>Dikarya</taxon>
        <taxon>Ascomycota</taxon>
        <taxon>Pezizomycotina</taxon>
        <taxon>Eurotiomycetes</taxon>
        <taxon>Eurotiomycetidae</taxon>
        <taxon>Onygenales</taxon>
        <taxon>Onygenaceae</taxon>
        <taxon>Coccidioides</taxon>
    </lineage>
</organism>